<evidence type="ECO:0000313" key="8">
    <source>
        <dbReference type="EMBL" id="MBD8869657.1"/>
    </source>
</evidence>
<feature type="region of interest" description="Disordered" evidence="5">
    <location>
        <begin position="1"/>
        <end position="57"/>
    </location>
</feature>
<dbReference type="InterPro" id="IPR010445">
    <property type="entry name" value="LapA_dom"/>
</dbReference>
<keyword evidence="1" id="KW-1003">Cell membrane</keyword>
<dbReference type="Pfam" id="PF06305">
    <property type="entry name" value="LapA_dom"/>
    <property type="match status" value="1"/>
</dbReference>
<organism evidence="8 9">
    <name type="scientific">Nocardioides donggukensis</name>
    <dbReference type="NCBI Taxonomy" id="2774019"/>
    <lineage>
        <taxon>Bacteria</taxon>
        <taxon>Bacillati</taxon>
        <taxon>Actinomycetota</taxon>
        <taxon>Actinomycetes</taxon>
        <taxon>Propionibacteriales</taxon>
        <taxon>Nocardioidaceae</taxon>
        <taxon>Nocardioides</taxon>
    </lineage>
</organism>
<accession>A0A927Q140</accession>
<feature type="transmembrane region" description="Helical" evidence="6">
    <location>
        <begin position="62"/>
        <end position="82"/>
    </location>
</feature>
<keyword evidence="3 6" id="KW-1133">Transmembrane helix</keyword>
<dbReference type="RefSeq" id="WP_192142510.1">
    <property type="nucleotide sequence ID" value="NZ_JACYXZ010000002.1"/>
</dbReference>
<proteinExistence type="predicted"/>
<dbReference type="EMBL" id="JACYXZ010000002">
    <property type="protein sequence ID" value="MBD8869657.1"/>
    <property type="molecule type" value="Genomic_DNA"/>
</dbReference>
<evidence type="ECO:0000256" key="3">
    <source>
        <dbReference type="ARBA" id="ARBA00022989"/>
    </source>
</evidence>
<evidence type="ECO:0000256" key="1">
    <source>
        <dbReference type="ARBA" id="ARBA00022475"/>
    </source>
</evidence>
<evidence type="ECO:0000256" key="6">
    <source>
        <dbReference type="SAM" id="Phobius"/>
    </source>
</evidence>
<name>A0A927Q140_9ACTN</name>
<keyword evidence="4 6" id="KW-0472">Membrane</keyword>
<dbReference type="Proteomes" id="UP000616839">
    <property type="component" value="Unassembled WGS sequence"/>
</dbReference>
<keyword evidence="2 6" id="KW-0812">Transmembrane</keyword>
<evidence type="ECO:0000256" key="2">
    <source>
        <dbReference type="ARBA" id="ARBA00022692"/>
    </source>
</evidence>
<evidence type="ECO:0000259" key="7">
    <source>
        <dbReference type="Pfam" id="PF06305"/>
    </source>
</evidence>
<protein>
    <submittedName>
        <fullName evidence="8">DUF1049 domain-containing protein</fullName>
    </submittedName>
</protein>
<comment type="caution">
    <text evidence="8">The sequence shown here is derived from an EMBL/GenBank/DDBJ whole genome shotgun (WGS) entry which is preliminary data.</text>
</comment>
<feature type="transmembrane region" description="Helical" evidence="6">
    <location>
        <begin position="102"/>
        <end position="125"/>
    </location>
</feature>
<evidence type="ECO:0000256" key="5">
    <source>
        <dbReference type="SAM" id="MobiDB-lite"/>
    </source>
</evidence>
<gene>
    <name evidence="8" type="ORF">IE331_08470</name>
</gene>
<feature type="compositionally biased region" description="Low complexity" evidence="5">
    <location>
        <begin position="26"/>
        <end position="37"/>
    </location>
</feature>
<evidence type="ECO:0000313" key="9">
    <source>
        <dbReference type="Proteomes" id="UP000616839"/>
    </source>
</evidence>
<reference evidence="8" key="1">
    <citation type="submission" date="2020-09" db="EMBL/GenBank/DDBJ databases">
        <title>Nocardioides sp. strain MJB4 16S ribosomal RNA gene Genome sequencing and assembly.</title>
        <authorList>
            <person name="Kim I."/>
        </authorList>
    </citation>
    <scope>NUCLEOTIDE SEQUENCE</scope>
    <source>
        <strain evidence="8">MJB4</strain>
    </source>
</reference>
<feature type="compositionally biased region" description="Basic and acidic residues" evidence="5">
    <location>
        <begin position="41"/>
        <end position="56"/>
    </location>
</feature>
<evidence type="ECO:0000256" key="4">
    <source>
        <dbReference type="ARBA" id="ARBA00023136"/>
    </source>
</evidence>
<feature type="domain" description="Lipopolysaccharide assembly protein A" evidence="7">
    <location>
        <begin position="83"/>
        <end position="136"/>
    </location>
</feature>
<dbReference type="AlphaFoldDB" id="A0A927Q140"/>
<sequence length="136" mass="13845">MDDDSSKPAEGTKATSHAGPGAGPDTTKGGASGAKAGTKGGDARRAPAGEAKDPLRGSRTSGLWVMVIGLGLVLVLLIIFIAQNTQEVSVSFLGWDGRTPLAVALLAATTAGLAIAGVAGSLRIWQLRRRVRAEKK</sequence>
<keyword evidence="9" id="KW-1185">Reference proteome</keyword>
<dbReference type="GO" id="GO:0005886">
    <property type="term" value="C:plasma membrane"/>
    <property type="evidence" value="ECO:0007669"/>
    <property type="project" value="InterPro"/>
</dbReference>